<evidence type="ECO:0000313" key="2">
    <source>
        <dbReference type="Proteomes" id="UP000034085"/>
    </source>
</evidence>
<name>A0A0F6TUK7_CITAM</name>
<dbReference type="AlphaFoldDB" id="A0A0F6TUK7"/>
<organism evidence="1 2">
    <name type="scientific">Citrobacter amalonaticus Y19</name>
    <dbReference type="NCBI Taxonomy" id="1261127"/>
    <lineage>
        <taxon>Bacteria</taxon>
        <taxon>Pseudomonadati</taxon>
        <taxon>Pseudomonadota</taxon>
        <taxon>Gammaproteobacteria</taxon>
        <taxon>Enterobacterales</taxon>
        <taxon>Enterobacteriaceae</taxon>
        <taxon>Citrobacter</taxon>
    </lineage>
</organism>
<proteinExistence type="predicted"/>
<dbReference type="OrthoDB" id="6637397at2"/>
<dbReference type="PATRIC" id="fig|1261127.3.peg.2021"/>
<gene>
    <name evidence="1" type="ORF">F384_09700</name>
</gene>
<dbReference type="Proteomes" id="UP000034085">
    <property type="component" value="Chromosome"/>
</dbReference>
<protein>
    <submittedName>
        <fullName evidence="1">Uncharacterized protein</fullName>
    </submittedName>
</protein>
<accession>A0A0F6TUK7</accession>
<dbReference type="KEGG" id="cama:F384_09700"/>
<reference evidence="1 2" key="1">
    <citation type="journal article" date="2013" name="Appl. Microbiol. Biotechnol.">
        <title>Glycerol assimilation and production of 1,3-propanediol by Citrobacter amalonaticus Y19.</title>
        <authorList>
            <person name="Ainala S.K."/>
            <person name="Ashok S."/>
            <person name="Ko Y."/>
            <person name="Park S."/>
        </authorList>
    </citation>
    <scope>NUCLEOTIDE SEQUENCE [LARGE SCALE GENOMIC DNA]</scope>
    <source>
        <strain evidence="1 2">Y19</strain>
    </source>
</reference>
<sequence length="62" mass="7012">MKAELIELYKDALLLGKYIELEHVANRMMPALYPGKELEDLSDEELIALTKAVITGMTSWVC</sequence>
<dbReference type="EMBL" id="CP011132">
    <property type="protein sequence ID" value="AKE58906.1"/>
    <property type="molecule type" value="Genomic_DNA"/>
</dbReference>
<dbReference type="RefSeq" id="WP_046481285.1">
    <property type="nucleotide sequence ID" value="NZ_CP011132.1"/>
</dbReference>
<dbReference type="HOGENOM" id="CLU_2897390_0_0_6"/>
<evidence type="ECO:0000313" key="1">
    <source>
        <dbReference type="EMBL" id="AKE58906.1"/>
    </source>
</evidence>